<dbReference type="AlphaFoldDB" id="A0A5M3MB30"/>
<feature type="non-terminal residue" evidence="2">
    <location>
        <position position="267"/>
    </location>
</feature>
<evidence type="ECO:0000313" key="3">
    <source>
        <dbReference type="Proteomes" id="UP000053558"/>
    </source>
</evidence>
<proteinExistence type="predicted"/>
<reference evidence="3" key="1">
    <citation type="journal article" date="2012" name="Science">
        <title>The Paleozoic origin of enzymatic lignin decomposition reconstructed from 31 fungal genomes.</title>
        <authorList>
            <person name="Floudas D."/>
            <person name="Binder M."/>
            <person name="Riley R."/>
            <person name="Barry K."/>
            <person name="Blanchette R.A."/>
            <person name="Henrissat B."/>
            <person name="Martinez A.T."/>
            <person name="Otillar R."/>
            <person name="Spatafora J.W."/>
            <person name="Yadav J.S."/>
            <person name="Aerts A."/>
            <person name="Benoit I."/>
            <person name="Boyd A."/>
            <person name="Carlson A."/>
            <person name="Copeland A."/>
            <person name="Coutinho P.M."/>
            <person name="de Vries R.P."/>
            <person name="Ferreira P."/>
            <person name="Findley K."/>
            <person name="Foster B."/>
            <person name="Gaskell J."/>
            <person name="Glotzer D."/>
            <person name="Gorecki P."/>
            <person name="Heitman J."/>
            <person name="Hesse C."/>
            <person name="Hori C."/>
            <person name="Igarashi K."/>
            <person name="Jurgens J.A."/>
            <person name="Kallen N."/>
            <person name="Kersten P."/>
            <person name="Kohler A."/>
            <person name="Kuees U."/>
            <person name="Kumar T.K.A."/>
            <person name="Kuo A."/>
            <person name="LaButti K."/>
            <person name="Larrondo L.F."/>
            <person name="Lindquist E."/>
            <person name="Ling A."/>
            <person name="Lombard V."/>
            <person name="Lucas S."/>
            <person name="Lundell T."/>
            <person name="Martin R."/>
            <person name="McLaughlin D.J."/>
            <person name="Morgenstern I."/>
            <person name="Morin E."/>
            <person name="Murat C."/>
            <person name="Nagy L.G."/>
            <person name="Nolan M."/>
            <person name="Ohm R.A."/>
            <person name="Patyshakuliyeva A."/>
            <person name="Rokas A."/>
            <person name="Ruiz-Duenas F.J."/>
            <person name="Sabat G."/>
            <person name="Salamov A."/>
            <person name="Samejima M."/>
            <person name="Schmutz J."/>
            <person name="Slot J.C."/>
            <person name="St John F."/>
            <person name="Stenlid J."/>
            <person name="Sun H."/>
            <person name="Sun S."/>
            <person name="Syed K."/>
            <person name="Tsang A."/>
            <person name="Wiebenga A."/>
            <person name="Young D."/>
            <person name="Pisabarro A."/>
            <person name="Eastwood D.C."/>
            <person name="Martin F."/>
            <person name="Cullen D."/>
            <person name="Grigoriev I.V."/>
            <person name="Hibbett D.S."/>
        </authorList>
    </citation>
    <scope>NUCLEOTIDE SEQUENCE [LARGE SCALE GENOMIC DNA]</scope>
    <source>
        <strain evidence="3">RWD-64-598 SS2</strain>
    </source>
</reference>
<evidence type="ECO:0000313" key="2">
    <source>
        <dbReference type="EMBL" id="EIW76439.1"/>
    </source>
</evidence>
<dbReference type="KEGG" id="cput:CONPUDRAFT_64787"/>
<dbReference type="Pfam" id="PF06985">
    <property type="entry name" value="HET"/>
    <property type="match status" value="1"/>
</dbReference>
<gene>
    <name evidence="2" type="ORF">CONPUDRAFT_64787</name>
</gene>
<organism evidence="2 3">
    <name type="scientific">Coniophora puteana (strain RWD-64-598)</name>
    <name type="common">Brown rot fungus</name>
    <dbReference type="NCBI Taxonomy" id="741705"/>
    <lineage>
        <taxon>Eukaryota</taxon>
        <taxon>Fungi</taxon>
        <taxon>Dikarya</taxon>
        <taxon>Basidiomycota</taxon>
        <taxon>Agaricomycotina</taxon>
        <taxon>Agaricomycetes</taxon>
        <taxon>Agaricomycetidae</taxon>
        <taxon>Boletales</taxon>
        <taxon>Coniophorineae</taxon>
        <taxon>Coniophoraceae</taxon>
        <taxon>Coniophora</taxon>
    </lineage>
</organism>
<dbReference type="GeneID" id="19208386"/>
<sequence length="267" mass="31132">MDRVEVHKHFQGEVDKLKVEEIDNTNPEYEENIRKRIAAIVRYAIFSHRWVIGEPTFTNMMGGIPLELKKESGYINLEKFCGRAHSMGYSFAWSDSCCIDKHRSSELDEAIRSMFRWYRHSHICIAYLGQTHSIEDMGQDQWFKRAWTLQELIAPLHLKFYTADWKELCPGQPNDKVPGQLLTKLSTITTIPEHDITDFSPGTDRISEKMSWAGTRRTTHVEDVAYSLIGIFDVSLVIAYGEGRHAFFRLMEAIIQRCNHWDIFAWK</sequence>
<dbReference type="InterPro" id="IPR010730">
    <property type="entry name" value="HET"/>
</dbReference>
<dbReference type="PANTHER" id="PTHR10622:SF12">
    <property type="entry name" value="HET DOMAIN-CONTAINING PROTEIN"/>
    <property type="match status" value="1"/>
</dbReference>
<evidence type="ECO:0000259" key="1">
    <source>
        <dbReference type="Pfam" id="PF06985"/>
    </source>
</evidence>
<comment type="caution">
    <text evidence="2">The sequence shown here is derived from an EMBL/GenBank/DDBJ whole genome shotgun (WGS) entry which is preliminary data.</text>
</comment>
<dbReference type="OrthoDB" id="674604at2759"/>
<protein>
    <recommendedName>
        <fullName evidence="1">Heterokaryon incompatibility domain-containing protein</fullName>
    </recommendedName>
</protein>
<dbReference type="PANTHER" id="PTHR10622">
    <property type="entry name" value="HET DOMAIN-CONTAINING PROTEIN"/>
    <property type="match status" value="1"/>
</dbReference>
<dbReference type="Proteomes" id="UP000053558">
    <property type="component" value="Unassembled WGS sequence"/>
</dbReference>
<accession>A0A5M3MB30</accession>
<dbReference type="OMA" id="VEITIAY"/>
<keyword evidence="3" id="KW-1185">Reference proteome</keyword>
<dbReference type="RefSeq" id="XP_007773361.1">
    <property type="nucleotide sequence ID" value="XM_007775171.1"/>
</dbReference>
<dbReference type="EMBL" id="JH711586">
    <property type="protein sequence ID" value="EIW76439.1"/>
    <property type="molecule type" value="Genomic_DNA"/>
</dbReference>
<name>A0A5M3MB30_CONPW</name>
<feature type="domain" description="Heterokaryon incompatibility" evidence="1">
    <location>
        <begin position="43"/>
        <end position="133"/>
    </location>
</feature>